<dbReference type="FunFam" id="1.10.1040.10:FF:000017">
    <property type="entry name" value="2-dehydropantoate 2-reductase"/>
    <property type="match status" value="1"/>
</dbReference>
<dbReference type="GO" id="GO:0015940">
    <property type="term" value="P:pantothenate biosynthetic process"/>
    <property type="evidence" value="ECO:0007669"/>
    <property type="project" value="UniProtKB-UniPathway"/>
</dbReference>
<name>A0A023BXZ8_9FLAO</name>
<dbReference type="InterPro" id="IPR008927">
    <property type="entry name" value="6-PGluconate_DH-like_C_sf"/>
</dbReference>
<accession>A0A023BXZ8</accession>
<dbReference type="SUPFAM" id="SSF51735">
    <property type="entry name" value="NAD(P)-binding Rossmann-fold domains"/>
    <property type="match status" value="1"/>
</dbReference>
<dbReference type="FunFam" id="3.40.50.720:FF:000307">
    <property type="entry name" value="2-dehydropantoate 2-reductase"/>
    <property type="match status" value="1"/>
</dbReference>
<dbReference type="PANTHER" id="PTHR21708">
    <property type="entry name" value="PROBABLE 2-DEHYDROPANTOATE 2-REDUCTASE"/>
    <property type="match status" value="1"/>
</dbReference>
<keyword evidence="6 10" id="KW-0521">NADP</keyword>
<dbReference type="InterPro" id="IPR003710">
    <property type="entry name" value="ApbA"/>
</dbReference>
<evidence type="ECO:0000256" key="1">
    <source>
        <dbReference type="ARBA" id="ARBA00002919"/>
    </source>
</evidence>
<feature type="domain" description="Ketopantoate reductase C-terminal" evidence="12">
    <location>
        <begin position="178"/>
        <end position="299"/>
    </location>
</feature>
<feature type="domain" description="Ketopantoate reductase N-terminal" evidence="11">
    <location>
        <begin position="3"/>
        <end position="152"/>
    </location>
</feature>
<evidence type="ECO:0000259" key="12">
    <source>
        <dbReference type="Pfam" id="PF08546"/>
    </source>
</evidence>
<evidence type="ECO:0000256" key="3">
    <source>
        <dbReference type="ARBA" id="ARBA00007870"/>
    </source>
</evidence>
<dbReference type="GO" id="GO:0005737">
    <property type="term" value="C:cytoplasm"/>
    <property type="evidence" value="ECO:0007669"/>
    <property type="project" value="TreeGrafter"/>
</dbReference>
<dbReference type="NCBIfam" id="TIGR00745">
    <property type="entry name" value="apbA_panE"/>
    <property type="match status" value="1"/>
</dbReference>
<dbReference type="OrthoDB" id="9796561at2"/>
<reference evidence="13 14" key="1">
    <citation type="submission" date="2014-04" db="EMBL/GenBank/DDBJ databases">
        <title>Aquimarina sp. 22II-S11-z7 Genome Sequencing.</title>
        <authorList>
            <person name="Lai Q."/>
        </authorList>
    </citation>
    <scope>NUCLEOTIDE SEQUENCE [LARGE SCALE GENOMIC DNA]</scope>
    <source>
        <strain evidence="13 14">22II-S11-z7</strain>
    </source>
</reference>
<dbReference type="eggNOG" id="COG1893">
    <property type="taxonomic scope" value="Bacteria"/>
</dbReference>
<dbReference type="Gene3D" id="3.40.50.720">
    <property type="entry name" value="NAD(P)-binding Rossmann-like Domain"/>
    <property type="match status" value="1"/>
</dbReference>
<organism evidence="13 14">
    <name type="scientific">Aquimarina atlantica</name>
    <dbReference type="NCBI Taxonomy" id="1317122"/>
    <lineage>
        <taxon>Bacteria</taxon>
        <taxon>Pseudomonadati</taxon>
        <taxon>Bacteroidota</taxon>
        <taxon>Flavobacteriia</taxon>
        <taxon>Flavobacteriales</taxon>
        <taxon>Flavobacteriaceae</taxon>
        <taxon>Aquimarina</taxon>
    </lineage>
</organism>
<dbReference type="Gene3D" id="1.10.1040.10">
    <property type="entry name" value="N-(1-d-carboxylethyl)-l-norvaline Dehydrogenase, domain 2"/>
    <property type="match status" value="1"/>
</dbReference>
<dbReference type="AlphaFoldDB" id="A0A023BXZ8"/>
<evidence type="ECO:0000256" key="4">
    <source>
        <dbReference type="ARBA" id="ARBA00013014"/>
    </source>
</evidence>
<dbReference type="InterPro" id="IPR013752">
    <property type="entry name" value="KPA_reductase"/>
</dbReference>
<evidence type="ECO:0000259" key="11">
    <source>
        <dbReference type="Pfam" id="PF02558"/>
    </source>
</evidence>
<dbReference type="EC" id="1.1.1.169" evidence="4 10"/>
<dbReference type="Proteomes" id="UP000023541">
    <property type="component" value="Unassembled WGS sequence"/>
</dbReference>
<evidence type="ECO:0000256" key="9">
    <source>
        <dbReference type="ARBA" id="ARBA00048793"/>
    </source>
</evidence>
<evidence type="ECO:0000256" key="10">
    <source>
        <dbReference type="RuleBase" id="RU362068"/>
    </source>
</evidence>
<keyword evidence="7 10" id="KW-0560">Oxidoreductase</keyword>
<dbReference type="InterPro" id="IPR036291">
    <property type="entry name" value="NAD(P)-bd_dom_sf"/>
</dbReference>
<dbReference type="InterPro" id="IPR051402">
    <property type="entry name" value="KPR-Related"/>
</dbReference>
<dbReference type="SUPFAM" id="SSF48179">
    <property type="entry name" value="6-phosphogluconate dehydrogenase C-terminal domain-like"/>
    <property type="match status" value="1"/>
</dbReference>
<dbReference type="UniPathway" id="UPA00028">
    <property type="reaction ID" value="UER00004"/>
</dbReference>
<gene>
    <name evidence="13" type="ORF">ATO12_08810</name>
</gene>
<dbReference type="RefSeq" id="WP_034239668.1">
    <property type="nucleotide sequence ID" value="NZ_AQRA01000002.1"/>
</dbReference>
<evidence type="ECO:0000313" key="13">
    <source>
        <dbReference type="EMBL" id="EZH74829.1"/>
    </source>
</evidence>
<evidence type="ECO:0000256" key="5">
    <source>
        <dbReference type="ARBA" id="ARBA00019465"/>
    </source>
</evidence>
<comment type="caution">
    <text evidence="13">The sequence shown here is derived from an EMBL/GenBank/DDBJ whole genome shotgun (WGS) entry which is preliminary data.</text>
</comment>
<evidence type="ECO:0000256" key="2">
    <source>
        <dbReference type="ARBA" id="ARBA00004994"/>
    </source>
</evidence>
<dbReference type="GO" id="GO:0008677">
    <property type="term" value="F:2-dehydropantoate 2-reductase activity"/>
    <property type="evidence" value="ECO:0007669"/>
    <property type="project" value="UniProtKB-EC"/>
</dbReference>
<evidence type="ECO:0000256" key="6">
    <source>
        <dbReference type="ARBA" id="ARBA00022857"/>
    </source>
</evidence>
<evidence type="ECO:0000313" key="14">
    <source>
        <dbReference type="Proteomes" id="UP000023541"/>
    </source>
</evidence>
<dbReference type="STRING" id="1317122.ATO12_08810"/>
<sequence length="311" mass="34102">MHIVIIGVGGVGGYFGGKIANSEQKVTLVARGEHLEAIKNNGLQVKSINGDFVTHPFYATDQIDTIEKADIVLICTKSWQVAEAAKSIHPILKEDTVVIPLQNGADNAEKVCSVVDKKHVLGGLCKIYSKIENPGIIAHFGHQPEVVFGELDKSKTDRLQVVKEVFDKAGFSNTISKDIEVDIWSKFMFITTVSGIGALTRATIGEVYENPETYRILEQTATEIYKVGIAKGVSLPEDIVSRILAFIGKQPYDSTASMQRDIMEGRPSELDNFNGFIVKQGAKLNISTPANTFIYSCLLPMETKARTLKNK</sequence>
<dbReference type="InterPro" id="IPR013328">
    <property type="entry name" value="6PGD_dom2"/>
</dbReference>
<comment type="catalytic activity">
    <reaction evidence="9 10">
        <text>(R)-pantoate + NADP(+) = 2-dehydropantoate + NADPH + H(+)</text>
        <dbReference type="Rhea" id="RHEA:16233"/>
        <dbReference type="ChEBI" id="CHEBI:11561"/>
        <dbReference type="ChEBI" id="CHEBI:15378"/>
        <dbReference type="ChEBI" id="CHEBI:15980"/>
        <dbReference type="ChEBI" id="CHEBI:57783"/>
        <dbReference type="ChEBI" id="CHEBI:58349"/>
        <dbReference type="EC" id="1.1.1.169"/>
    </reaction>
</comment>
<dbReference type="InterPro" id="IPR013332">
    <property type="entry name" value="KPR_N"/>
</dbReference>
<keyword evidence="14" id="KW-1185">Reference proteome</keyword>
<dbReference type="NCBIfam" id="NF005091">
    <property type="entry name" value="PRK06522.2-2"/>
    <property type="match status" value="1"/>
</dbReference>
<proteinExistence type="inferred from homology"/>
<dbReference type="PANTHER" id="PTHR21708:SF26">
    <property type="entry name" value="2-DEHYDROPANTOATE 2-REDUCTASE"/>
    <property type="match status" value="1"/>
</dbReference>
<evidence type="ECO:0000256" key="7">
    <source>
        <dbReference type="ARBA" id="ARBA00023002"/>
    </source>
</evidence>
<keyword evidence="10" id="KW-0566">Pantothenate biosynthesis</keyword>
<dbReference type="Pfam" id="PF02558">
    <property type="entry name" value="ApbA"/>
    <property type="match status" value="1"/>
</dbReference>
<comment type="function">
    <text evidence="1 10">Catalyzes the NADPH-dependent reduction of ketopantoate into pantoic acid.</text>
</comment>
<dbReference type="Pfam" id="PF08546">
    <property type="entry name" value="ApbA_C"/>
    <property type="match status" value="1"/>
</dbReference>
<comment type="similarity">
    <text evidence="3 10">Belongs to the ketopantoate reductase family.</text>
</comment>
<dbReference type="EMBL" id="AQRA01000002">
    <property type="protein sequence ID" value="EZH74829.1"/>
    <property type="molecule type" value="Genomic_DNA"/>
</dbReference>
<protein>
    <recommendedName>
        <fullName evidence="5 10">2-dehydropantoate 2-reductase</fullName>
        <ecNumber evidence="4 10">1.1.1.169</ecNumber>
    </recommendedName>
    <alternativeName>
        <fullName evidence="8 10">Ketopantoate reductase</fullName>
    </alternativeName>
</protein>
<comment type="pathway">
    <text evidence="2 10">Cofactor biosynthesis; (R)-pantothenate biosynthesis; (R)-pantoate from 3-methyl-2-oxobutanoate: step 2/2.</text>
</comment>
<evidence type="ECO:0000256" key="8">
    <source>
        <dbReference type="ARBA" id="ARBA00032024"/>
    </source>
</evidence>